<protein>
    <submittedName>
        <fullName evidence="2">Lysophospholipase</fullName>
    </submittedName>
</protein>
<evidence type="ECO:0000259" key="1">
    <source>
        <dbReference type="Pfam" id="PF12146"/>
    </source>
</evidence>
<dbReference type="Proteomes" id="UP000237883">
    <property type="component" value="Chromosome"/>
</dbReference>
<dbReference type="Gene3D" id="3.40.50.1820">
    <property type="entry name" value="alpha/beta hydrolase"/>
    <property type="match status" value="1"/>
</dbReference>
<proteinExistence type="predicted"/>
<dbReference type="InterPro" id="IPR022742">
    <property type="entry name" value="Hydrolase_4"/>
</dbReference>
<dbReference type="GeneID" id="78391907"/>
<dbReference type="PANTHER" id="PTHR11614">
    <property type="entry name" value="PHOSPHOLIPASE-RELATED"/>
    <property type="match status" value="1"/>
</dbReference>
<dbReference type="AlphaFoldDB" id="A0A2S0L5D8"/>
<accession>A0A2S0L5D8</accession>
<organism evidence="2 3">
    <name type="scientific">Mogibacterium diversum</name>
    <dbReference type="NCBI Taxonomy" id="114527"/>
    <lineage>
        <taxon>Bacteria</taxon>
        <taxon>Bacillati</taxon>
        <taxon>Bacillota</taxon>
        <taxon>Clostridia</taxon>
        <taxon>Peptostreptococcales</taxon>
        <taxon>Anaerovoracaceae</taxon>
        <taxon>Mogibacterium</taxon>
    </lineage>
</organism>
<name>A0A2S0L5D8_9FIRM</name>
<dbReference type="EMBL" id="CP027228">
    <property type="protein sequence ID" value="AVM48510.1"/>
    <property type="molecule type" value="Genomic_DNA"/>
</dbReference>
<dbReference type="OrthoDB" id="9806902at2"/>
<evidence type="ECO:0000313" key="2">
    <source>
        <dbReference type="EMBL" id="AVM48510.1"/>
    </source>
</evidence>
<dbReference type="SUPFAM" id="SSF53474">
    <property type="entry name" value="alpha/beta-Hydrolases"/>
    <property type="match status" value="1"/>
</dbReference>
<dbReference type="KEGG" id="mdv:C5Q96_06480"/>
<gene>
    <name evidence="2" type="ORF">C5Q96_06480</name>
</gene>
<evidence type="ECO:0000313" key="3">
    <source>
        <dbReference type="Proteomes" id="UP000237883"/>
    </source>
</evidence>
<dbReference type="InterPro" id="IPR051044">
    <property type="entry name" value="MAG_DAG_Lipase"/>
</dbReference>
<dbReference type="RefSeq" id="WP_106057565.1">
    <property type="nucleotide sequence ID" value="NZ_CP027228.1"/>
</dbReference>
<feature type="domain" description="Serine aminopeptidase S33" evidence="1">
    <location>
        <begin position="76"/>
        <end position="328"/>
    </location>
</feature>
<keyword evidence="3" id="KW-1185">Reference proteome</keyword>
<dbReference type="InterPro" id="IPR029058">
    <property type="entry name" value="AB_hydrolase_fold"/>
</dbReference>
<sequence>MKVHTQARVTRVNTSEAQNLSDAKLPAGITIVRESEYDDHMVTTNKRWREDHVTEGQFTAYDGISIQYYHAPQESSPKGCIVMLHGYCGFWGKFHEMAEYYWLAGYEVFFLEHRGHGYSGRQIDEDDIVHVNSYNDYTSDLHQFMIEIAKPRIGNLTCIMFAHSMGGAIGALYLEQHPGIFDAAILSSPMFEIKTDGTPKFLISLMLAKIKLLRQEKLPFPGGKRWDGIPTYEKSSAMSEPRYRYIFNQRLEDNHYHTNMMSNGWGYASFRTTPKILKDAGKIDIPVLLLTSGSDALVDSKGHYKFAYSTPNTEFIIYEGAKHELYNGTDEILEDYYKRVFEFLDRISEQNS</sequence>
<reference evidence="3" key="1">
    <citation type="submission" date="2018-02" db="EMBL/GenBank/DDBJ databases">
        <authorList>
            <person name="Holder M.E."/>
            <person name="Ajami N.J."/>
            <person name="Petrosino J.F."/>
        </authorList>
    </citation>
    <scope>NUCLEOTIDE SEQUENCE [LARGE SCALE GENOMIC DNA]</scope>
    <source>
        <strain evidence="3">CCUG 47132</strain>
    </source>
</reference>
<dbReference type="Pfam" id="PF12146">
    <property type="entry name" value="Hydrolase_4"/>
    <property type="match status" value="1"/>
</dbReference>